<sequence>MPSSSTSSPGSAPCRLEWRPSRWQVAAHVLFALLMPWVATASALPSAAQWPLGLAAGAGTAWQGWRHARRRPRAFVIPPGDSPAQVDGEPVEGISLHDRGPLLQLSWRQHGRRQACLFWPDTLPPPRRRELRLAIRARPIPRSPP</sequence>
<proteinExistence type="predicted"/>
<reference evidence="1" key="1">
    <citation type="submission" date="2023-07" db="EMBL/GenBank/DDBJ databases">
        <title>Functional and genomic diversity of the sorghum phyllosphere microbiome.</title>
        <authorList>
            <person name="Shade A."/>
        </authorList>
    </citation>
    <scope>NUCLEOTIDE SEQUENCE</scope>
    <source>
        <strain evidence="1">SORGH_AS_0457</strain>
    </source>
</reference>
<evidence type="ECO:0000313" key="1">
    <source>
        <dbReference type="EMBL" id="MDQ1108996.1"/>
    </source>
</evidence>
<accession>A0AAP5AIZ6</accession>
<comment type="caution">
    <text evidence="1">The sequence shown here is derived from an EMBL/GenBank/DDBJ whole genome shotgun (WGS) entry which is preliminary data.</text>
</comment>
<evidence type="ECO:0000313" key="2">
    <source>
        <dbReference type="Proteomes" id="UP001226084"/>
    </source>
</evidence>
<dbReference type="AlphaFoldDB" id="A0AAP5AIZ6"/>
<dbReference type="Proteomes" id="UP001226084">
    <property type="component" value="Unassembled WGS sequence"/>
</dbReference>
<gene>
    <name evidence="1" type="ORF">QE424_002155</name>
</gene>
<protein>
    <submittedName>
        <fullName evidence="1">Toxin CptA</fullName>
    </submittedName>
</protein>
<name>A0AAP5AIZ6_9GAMM</name>
<dbReference type="EMBL" id="JAUTAS010000001">
    <property type="protein sequence ID" value="MDQ1108996.1"/>
    <property type="molecule type" value="Genomic_DNA"/>
</dbReference>
<organism evidence="1 2">
    <name type="scientific">Stenotrophomonas rhizophila</name>
    <dbReference type="NCBI Taxonomy" id="216778"/>
    <lineage>
        <taxon>Bacteria</taxon>
        <taxon>Pseudomonadati</taxon>
        <taxon>Pseudomonadota</taxon>
        <taxon>Gammaproteobacteria</taxon>
        <taxon>Lysobacterales</taxon>
        <taxon>Lysobacteraceae</taxon>
        <taxon>Stenotrophomonas</taxon>
    </lineage>
</organism>